<organism evidence="1 2">
    <name type="scientific">Trichoderma lentiforme</name>
    <dbReference type="NCBI Taxonomy" id="1567552"/>
    <lineage>
        <taxon>Eukaryota</taxon>
        <taxon>Fungi</taxon>
        <taxon>Dikarya</taxon>
        <taxon>Ascomycota</taxon>
        <taxon>Pezizomycotina</taxon>
        <taxon>Sordariomycetes</taxon>
        <taxon>Hypocreomycetidae</taxon>
        <taxon>Hypocreales</taxon>
        <taxon>Hypocreaceae</taxon>
        <taxon>Trichoderma</taxon>
    </lineage>
</organism>
<proteinExistence type="predicted"/>
<gene>
    <name evidence="1" type="ORF">CFAM422_010802</name>
</gene>
<dbReference type="AlphaFoldDB" id="A0A9P4X8H0"/>
<keyword evidence="2" id="KW-1185">Reference proteome</keyword>
<name>A0A9P4X8H0_9HYPO</name>
<dbReference type="EMBL" id="QLNT01000021">
    <property type="protein sequence ID" value="KAF3062697.1"/>
    <property type="molecule type" value="Genomic_DNA"/>
</dbReference>
<evidence type="ECO:0000313" key="1">
    <source>
        <dbReference type="EMBL" id="KAF3062697.1"/>
    </source>
</evidence>
<comment type="caution">
    <text evidence="1">The sequence shown here is derived from an EMBL/GenBank/DDBJ whole genome shotgun (WGS) entry which is preliminary data.</text>
</comment>
<accession>A0A9P4X8H0</accession>
<dbReference type="Proteomes" id="UP000801864">
    <property type="component" value="Unassembled WGS sequence"/>
</dbReference>
<sequence>MAGTSYIPPVEKLQSTNDWEAWKQTIKINARILGLWKFINGKVPQPIDPNNLKATEFLINSLLIKIRVKLDQKGFNSDTITSKNLFTLIQTTVLKAPEEDMFNVILDFNKIDRRAFTTLNAYVSALTKG</sequence>
<protein>
    <submittedName>
        <fullName evidence="1">Uncharacterized protein</fullName>
    </submittedName>
</protein>
<reference evidence="1 2" key="1">
    <citation type="submission" date="2018-06" db="EMBL/GenBank/DDBJ databases">
        <title>Genome analysis of cellulolytic fungus Trichoderma lentiforme CFAM-422.</title>
        <authorList>
            <person name="Steindorff A.S."/>
            <person name="Formighieri E.F."/>
            <person name="Midorikawa G.E.O."/>
            <person name="Tamietti M.S."/>
            <person name="Ramos E.Z."/>
            <person name="Silva A.S."/>
            <person name="Bon E.P.S."/>
            <person name="Mendes T.D."/>
            <person name="Damaso M.C.T."/>
            <person name="Favaro L.C.L."/>
        </authorList>
    </citation>
    <scope>NUCLEOTIDE SEQUENCE [LARGE SCALE GENOMIC DNA]</scope>
    <source>
        <strain evidence="1 2">CFAM-422</strain>
    </source>
</reference>
<evidence type="ECO:0000313" key="2">
    <source>
        <dbReference type="Proteomes" id="UP000801864"/>
    </source>
</evidence>